<evidence type="ECO:0000256" key="1">
    <source>
        <dbReference type="SAM" id="MobiDB-lite"/>
    </source>
</evidence>
<protein>
    <submittedName>
        <fullName evidence="3">Aaa family atpase</fullName>
    </submittedName>
</protein>
<feature type="compositionally biased region" description="Basic and acidic residues" evidence="1">
    <location>
        <begin position="207"/>
        <end position="217"/>
    </location>
</feature>
<dbReference type="AlphaFoldDB" id="A0A9P8QNN8"/>
<comment type="caution">
    <text evidence="3">The sequence shown here is derived from an EMBL/GenBank/DDBJ whole genome shotgun (WGS) entry which is preliminary data.</text>
</comment>
<accession>A0A9P8QNN8</accession>
<dbReference type="InterPro" id="IPR054289">
    <property type="entry name" value="DUF7025"/>
</dbReference>
<dbReference type="OrthoDB" id="10042665at2759"/>
<dbReference type="PANTHER" id="PTHR46411">
    <property type="entry name" value="FAMILY ATPASE, PUTATIVE-RELATED"/>
    <property type="match status" value="1"/>
</dbReference>
<dbReference type="EMBL" id="JAIWOZ010000002">
    <property type="protein sequence ID" value="KAH6608459.1"/>
    <property type="molecule type" value="Genomic_DNA"/>
</dbReference>
<dbReference type="Pfam" id="PF22942">
    <property type="entry name" value="DUF7025"/>
    <property type="match status" value="1"/>
</dbReference>
<evidence type="ECO:0000259" key="2">
    <source>
        <dbReference type="Pfam" id="PF22942"/>
    </source>
</evidence>
<dbReference type="PANTHER" id="PTHR46411:SF2">
    <property type="entry name" value="AAA+ ATPASE DOMAIN-CONTAINING PROTEIN"/>
    <property type="match status" value="1"/>
</dbReference>
<reference evidence="3" key="1">
    <citation type="submission" date="2021-08" db="EMBL/GenBank/DDBJ databases">
        <title>Chromosome-Level Trichoderma cornu-damae using Hi-C Data.</title>
        <authorList>
            <person name="Kim C.S."/>
        </authorList>
    </citation>
    <scope>NUCLEOTIDE SEQUENCE</scope>
    <source>
        <strain evidence="3">KA19-0412C</strain>
    </source>
</reference>
<feature type="region of interest" description="Disordered" evidence="1">
    <location>
        <begin position="1"/>
        <end position="30"/>
    </location>
</feature>
<name>A0A9P8QNN8_9HYPO</name>
<gene>
    <name evidence="3" type="ORF">Trco_001805</name>
</gene>
<evidence type="ECO:0000313" key="3">
    <source>
        <dbReference type="EMBL" id="KAH6608459.1"/>
    </source>
</evidence>
<feature type="region of interest" description="Disordered" evidence="1">
    <location>
        <begin position="200"/>
        <end position="223"/>
    </location>
</feature>
<dbReference type="Proteomes" id="UP000827724">
    <property type="component" value="Unassembled WGS sequence"/>
</dbReference>
<organism evidence="3 4">
    <name type="scientific">Trichoderma cornu-damae</name>
    <dbReference type="NCBI Taxonomy" id="654480"/>
    <lineage>
        <taxon>Eukaryota</taxon>
        <taxon>Fungi</taxon>
        <taxon>Dikarya</taxon>
        <taxon>Ascomycota</taxon>
        <taxon>Pezizomycotina</taxon>
        <taxon>Sordariomycetes</taxon>
        <taxon>Hypocreomycetidae</taxon>
        <taxon>Hypocreales</taxon>
        <taxon>Hypocreaceae</taxon>
        <taxon>Trichoderma</taxon>
    </lineage>
</organism>
<feature type="domain" description="DUF7025" evidence="2">
    <location>
        <begin position="260"/>
        <end position="360"/>
    </location>
</feature>
<proteinExistence type="predicted"/>
<evidence type="ECO:0000313" key="4">
    <source>
        <dbReference type="Proteomes" id="UP000827724"/>
    </source>
</evidence>
<sequence length="664" mass="74853">MLKAELQNARPGGRIPSLEEIDQGGNQEGNLKADMFNDGLKTELNPMDWNTFKFPRNHDEQQQKTHYSVIDILIGEPVVTFDGYDNPWFPRRAVQPQESVDNAVAKTEKSISSWRDMVNNPDPSKQFVPERIRIRSKYIVDILNTIFESKLKAYDGNNGVVMVRPFRALVHYDKQIRDKFSELGVDRFSQLKAKFDGLKIQQNNDKGSNDPEAKTEGVDDTDEGRGASSLIAYQHLSCLVEFMDRLIQTKISYLSKPGLRTIAFNHIWYLFKPGDEVVDQAQQQVYRVISVSSTGHMVTPPWRSWSRKDGNSQVEYISLHCVYIDFDGKQLGPVTHVFTIEKFDGEKAVTALQAYPIRFAEGPVSGYHSRREGTGEAGEVAYRNRLIERGKMFVDVASIKHMHYNGFTLEMRDEVDSQVMVDFSEAFAVRATETAAATSSDASSEANKWQPKISSIIGRELGQTSSSQKKPEQACSAACCIGDYVYDDAYIEKKRNEDYIASLVPNPEETNMEPPVAIHPRLLKELAASNESLADDDLLIMSYRVFGFVLRSRKWGVLYRNPLEVSFPRSPTYILTTLEHKQAKLDLTYLTPVNAEQKDKTAFDQLVLPAGHKDIVHCLVAQHFRDKEARVSEKEELDIVRGKGKGLIILLHGAPGVGKTTTAG</sequence>
<keyword evidence="4" id="KW-1185">Reference proteome</keyword>